<dbReference type="Proteomes" id="UP000032232">
    <property type="component" value="Unassembled WGS sequence"/>
</dbReference>
<dbReference type="PANTHER" id="PTHR43611">
    <property type="entry name" value="ALPHA-D-GLUCOSE 1-PHOSPHATE PHOSPHATASE"/>
    <property type="match status" value="1"/>
</dbReference>
<evidence type="ECO:0000313" key="2">
    <source>
        <dbReference type="Proteomes" id="UP000032232"/>
    </source>
</evidence>
<reference evidence="1 2" key="1">
    <citation type="submission" date="2015-02" db="EMBL/GenBank/DDBJ databases">
        <title>Genome Sequence of Jannaschia aquimarina DSM28248, a member of the Roseobacter clade.</title>
        <authorList>
            <person name="Voget S."/>
            <person name="Daniel R."/>
        </authorList>
    </citation>
    <scope>NUCLEOTIDE SEQUENCE [LARGE SCALE GENOMIC DNA]</scope>
    <source>
        <strain evidence="1 2">GSW-M26</strain>
    </source>
</reference>
<dbReference type="InterPro" id="IPR023214">
    <property type="entry name" value="HAD_sf"/>
</dbReference>
<dbReference type="InterPro" id="IPR036412">
    <property type="entry name" value="HAD-like_sf"/>
</dbReference>
<keyword evidence="2" id="KW-1185">Reference proteome</keyword>
<dbReference type="PANTHER" id="PTHR43611:SF3">
    <property type="entry name" value="FLAVIN MONONUCLEOTIDE HYDROLASE 1, CHLOROPLATIC"/>
    <property type="match status" value="1"/>
</dbReference>
<dbReference type="EMBL" id="JYFE01000027">
    <property type="protein sequence ID" value="KIT16671.1"/>
    <property type="molecule type" value="Genomic_DNA"/>
</dbReference>
<dbReference type="STRING" id="935700.jaqu_14590"/>
<dbReference type="RefSeq" id="WP_043918298.1">
    <property type="nucleotide sequence ID" value="NZ_FZPF01000001.1"/>
</dbReference>
<dbReference type="OrthoDB" id="9807742at2"/>
<dbReference type="PATRIC" id="fig|935700.4.peg.1511"/>
<dbReference type="InterPro" id="IPR023198">
    <property type="entry name" value="PGP-like_dom2"/>
</dbReference>
<comment type="caution">
    <text evidence="1">The sequence shown here is derived from an EMBL/GenBank/DDBJ whole genome shotgun (WGS) entry which is preliminary data.</text>
</comment>
<accession>A0A0D1EIC7</accession>
<protein>
    <submittedName>
        <fullName evidence="1">Uncharacterized protein</fullName>
    </submittedName>
</protein>
<evidence type="ECO:0000313" key="1">
    <source>
        <dbReference type="EMBL" id="KIT16671.1"/>
    </source>
</evidence>
<dbReference type="Gene3D" id="3.40.50.1000">
    <property type="entry name" value="HAD superfamily/HAD-like"/>
    <property type="match status" value="1"/>
</dbReference>
<organism evidence="1 2">
    <name type="scientific">Jannaschia aquimarina</name>
    <dbReference type="NCBI Taxonomy" id="935700"/>
    <lineage>
        <taxon>Bacteria</taxon>
        <taxon>Pseudomonadati</taxon>
        <taxon>Pseudomonadota</taxon>
        <taxon>Alphaproteobacteria</taxon>
        <taxon>Rhodobacterales</taxon>
        <taxon>Roseobacteraceae</taxon>
        <taxon>Jannaschia</taxon>
    </lineage>
</organism>
<dbReference type="SUPFAM" id="SSF56784">
    <property type="entry name" value="HAD-like"/>
    <property type="match status" value="1"/>
</dbReference>
<dbReference type="Pfam" id="PF00702">
    <property type="entry name" value="Hydrolase"/>
    <property type="match status" value="1"/>
</dbReference>
<gene>
    <name evidence="1" type="ORF">jaqu_14590</name>
</gene>
<proteinExistence type="predicted"/>
<dbReference type="AlphaFoldDB" id="A0A0D1EIC7"/>
<name>A0A0D1EIC7_9RHOB</name>
<sequence>MTDETVVVLDVGNVLIEWQPERYYDARIGPVRRRALFAAVDLPEMNLRLDRGEGFRDVIYETADAHPEWRDEIRLWHDDWLALASPAIDRSVRLMRALRAKGIPVHALTNFSDESFELAKRHYEFLDEFDAAHVSGRLGVIKPAPEIYAAVEAATGRPGPAHLFADDRPDNITVAEGRGWRTHLFEGADGWADRLVREGLLTEAEAA</sequence>
<dbReference type="Gene3D" id="1.10.150.240">
    <property type="entry name" value="Putative phosphatase, domain 2"/>
    <property type="match status" value="1"/>
</dbReference>